<dbReference type="AlphaFoldDB" id="A0A6B0GMM0"/>
<gene>
    <name evidence="1" type="ORF">GQS65_09545</name>
</gene>
<protein>
    <submittedName>
        <fullName evidence="1">Uncharacterized protein</fullName>
    </submittedName>
</protein>
<evidence type="ECO:0000313" key="2">
    <source>
        <dbReference type="Proteomes" id="UP000451471"/>
    </source>
</evidence>
<organism evidence="1 2">
    <name type="scientific">Halomarina oriensis</name>
    <dbReference type="NCBI Taxonomy" id="671145"/>
    <lineage>
        <taxon>Archaea</taxon>
        <taxon>Methanobacteriati</taxon>
        <taxon>Methanobacteriota</taxon>
        <taxon>Stenosarchaea group</taxon>
        <taxon>Halobacteria</taxon>
        <taxon>Halobacteriales</taxon>
        <taxon>Natronomonadaceae</taxon>
        <taxon>Halomarina</taxon>
    </lineage>
</organism>
<evidence type="ECO:0000313" key="1">
    <source>
        <dbReference type="EMBL" id="MWG34729.1"/>
    </source>
</evidence>
<dbReference type="Proteomes" id="UP000451471">
    <property type="component" value="Unassembled WGS sequence"/>
</dbReference>
<name>A0A6B0GMM0_9EURY</name>
<proteinExistence type="predicted"/>
<sequence length="154" mass="17747">MSREVNELLAATDVHFRATEGASNPSRVILYWLVSGGLKVETRIHRHRNANRVQTSEFGAKGLGSKEDVCLILVSLDRSGVTREIRYKVGVFEVVLVEAPDDVPRPWDEVRCECEEWSQNQRNVMMQTEAETKCRHIHEAELYHIYRQRVSPVE</sequence>
<dbReference type="EMBL" id="WSZK01000015">
    <property type="protein sequence ID" value="MWG34729.1"/>
    <property type="molecule type" value="Genomic_DNA"/>
</dbReference>
<accession>A0A6B0GMM0</accession>
<dbReference type="OrthoDB" id="301518at2157"/>
<reference evidence="1 2" key="1">
    <citation type="submission" date="2019-12" db="EMBL/GenBank/DDBJ databases">
        <title>Halocatena pleomorpha gen. nov. sp. nov., an extremely halophilic archaeon of family Halobacteriaceae isolated from saltpan soil.</title>
        <authorList>
            <person name="Pal Y."/>
            <person name="Verma A."/>
            <person name="Krishnamurthi S."/>
            <person name="Kumar P."/>
        </authorList>
    </citation>
    <scope>NUCLEOTIDE SEQUENCE [LARGE SCALE GENOMIC DNA]</scope>
    <source>
        <strain evidence="1 2">JCM 16495</strain>
    </source>
</reference>
<comment type="caution">
    <text evidence="1">The sequence shown here is derived from an EMBL/GenBank/DDBJ whole genome shotgun (WGS) entry which is preliminary data.</text>
</comment>
<dbReference type="RefSeq" id="WP_158204374.1">
    <property type="nucleotide sequence ID" value="NZ_WSZK01000015.1"/>
</dbReference>
<keyword evidence="2" id="KW-1185">Reference proteome</keyword>